<dbReference type="NCBIfam" id="NF002017">
    <property type="entry name" value="PRK00823.1-2"/>
    <property type="match status" value="1"/>
</dbReference>
<proteinExistence type="inferred from homology"/>
<reference evidence="5 6" key="1">
    <citation type="submission" date="2018-01" db="EMBL/GenBank/DDBJ databases">
        <title>Complete genome sequence of Bacteriovorax stolpii DSM12778.</title>
        <authorList>
            <person name="Tang B."/>
            <person name="Chang J."/>
        </authorList>
    </citation>
    <scope>NUCLEOTIDE SEQUENCE [LARGE SCALE GENOMIC DNA]</scope>
    <source>
        <strain evidence="5 6">DSM 12778</strain>
    </source>
</reference>
<dbReference type="PANTHER" id="PTHR12599:SF0">
    <property type="entry name" value="PTERIN-4-ALPHA-CARBINOLAMINE DEHYDRATASE"/>
    <property type="match status" value="1"/>
</dbReference>
<dbReference type="InterPro" id="IPR036428">
    <property type="entry name" value="PCD_sf"/>
</dbReference>
<evidence type="ECO:0000313" key="5">
    <source>
        <dbReference type="EMBL" id="AUN99070.1"/>
    </source>
</evidence>
<name>A0A2K9NU76_BACTC</name>
<sequence length="90" mass="10218">MEKSQVTENLKALNGWMYDEASKSIQKEFTFKSYLKTISFVNTIAWFANRDNHHPDLEVSFGRCLVKLTTHDAGGVSEKDFALAKCIDSL</sequence>
<dbReference type="Proteomes" id="UP000235584">
    <property type="component" value="Chromosome"/>
</dbReference>
<evidence type="ECO:0000256" key="2">
    <source>
        <dbReference type="ARBA" id="ARBA00006472"/>
    </source>
</evidence>
<keyword evidence="4" id="KW-0456">Lyase</keyword>
<dbReference type="AlphaFoldDB" id="A0A2K9NU76"/>
<dbReference type="GO" id="GO:0006729">
    <property type="term" value="P:tetrahydrobiopterin biosynthetic process"/>
    <property type="evidence" value="ECO:0007669"/>
    <property type="project" value="InterPro"/>
</dbReference>
<accession>A0A2K9NU76</accession>
<evidence type="ECO:0000256" key="4">
    <source>
        <dbReference type="ARBA" id="ARBA00023239"/>
    </source>
</evidence>
<dbReference type="PANTHER" id="PTHR12599">
    <property type="entry name" value="PTERIN-4-ALPHA-CARBINOLAMINE DEHYDRATASE"/>
    <property type="match status" value="1"/>
</dbReference>
<dbReference type="Pfam" id="PF01329">
    <property type="entry name" value="Pterin_4a"/>
    <property type="match status" value="1"/>
</dbReference>
<dbReference type="EC" id="4.2.1.96" evidence="3"/>
<organism evidence="5 6">
    <name type="scientific">Bacteriovorax stolpii</name>
    <name type="common">Bdellovibrio stolpii</name>
    <dbReference type="NCBI Taxonomy" id="960"/>
    <lineage>
        <taxon>Bacteria</taxon>
        <taxon>Pseudomonadati</taxon>
        <taxon>Bdellovibrionota</taxon>
        <taxon>Bacteriovoracia</taxon>
        <taxon>Bacteriovoracales</taxon>
        <taxon>Bacteriovoracaceae</taxon>
        <taxon>Bacteriovorax</taxon>
    </lineage>
</organism>
<dbReference type="KEGG" id="bsto:C0V70_13345"/>
<dbReference type="CDD" id="cd00488">
    <property type="entry name" value="PCD_DCoH"/>
    <property type="match status" value="1"/>
</dbReference>
<evidence type="ECO:0000256" key="1">
    <source>
        <dbReference type="ARBA" id="ARBA00001554"/>
    </source>
</evidence>
<evidence type="ECO:0000313" key="6">
    <source>
        <dbReference type="Proteomes" id="UP000235584"/>
    </source>
</evidence>
<protein>
    <recommendedName>
        <fullName evidence="3">4a-hydroxytetrahydrobiopterin dehydratase</fullName>
        <ecNumber evidence="3">4.2.1.96</ecNumber>
    </recommendedName>
</protein>
<dbReference type="EMBL" id="CP025704">
    <property type="protein sequence ID" value="AUN99070.1"/>
    <property type="molecule type" value="Genomic_DNA"/>
</dbReference>
<gene>
    <name evidence="5" type="ORF">C0V70_13345</name>
</gene>
<keyword evidence="6" id="KW-1185">Reference proteome</keyword>
<comment type="catalytic activity">
    <reaction evidence="1">
        <text>(4aS,6R)-4a-hydroxy-L-erythro-5,6,7,8-tetrahydrobiopterin = (6R)-L-erythro-6,7-dihydrobiopterin + H2O</text>
        <dbReference type="Rhea" id="RHEA:11920"/>
        <dbReference type="ChEBI" id="CHEBI:15377"/>
        <dbReference type="ChEBI" id="CHEBI:15642"/>
        <dbReference type="ChEBI" id="CHEBI:43120"/>
        <dbReference type="EC" id="4.2.1.96"/>
    </reaction>
</comment>
<dbReference type="RefSeq" id="WP_102244361.1">
    <property type="nucleotide sequence ID" value="NZ_CP025704.1"/>
</dbReference>
<dbReference type="InterPro" id="IPR001533">
    <property type="entry name" value="Pterin_deHydtase"/>
</dbReference>
<dbReference type="OrthoDB" id="5298809at2"/>
<dbReference type="SUPFAM" id="SSF55248">
    <property type="entry name" value="PCD-like"/>
    <property type="match status" value="1"/>
</dbReference>
<evidence type="ECO:0000256" key="3">
    <source>
        <dbReference type="ARBA" id="ARBA00013252"/>
    </source>
</evidence>
<comment type="similarity">
    <text evidence="2">Belongs to the pterin-4-alpha-carbinolamine dehydratase family.</text>
</comment>
<dbReference type="GO" id="GO:0008124">
    <property type="term" value="F:4-alpha-hydroxytetrahydrobiopterin dehydratase activity"/>
    <property type="evidence" value="ECO:0007669"/>
    <property type="project" value="UniProtKB-EC"/>
</dbReference>
<dbReference type="Gene3D" id="3.30.1360.20">
    <property type="entry name" value="Transcriptional coactivator/pterin dehydratase"/>
    <property type="match status" value="1"/>
</dbReference>